<evidence type="ECO:0000256" key="1">
    <source>
        <dbReference type="SAM" id="MobiDB-lite"/>
    </source>
</evidence>
<accession>A0A0R1EH50</accession>
<gene>
    <name evidence="2" type="primary">Dyak\GE27896</name>
    <name evidence="2" type="synonym">GE27896</name>
    <name evidence="2" type="ORF">Dyak_GE27896</name>
</gene>
<proteinExistence type="predicted"/>
<keyword evidence="3" id="KW-1185">Reference proteome</keyword>
<reference evidence="2 3" key="2">
    <citation type="journal article" date="2007" name="PLoS Biol.">
        <title>Principles of genome evolution in the Drosophila melanogaster species group.</title>
        <authorList>
            <person name="Ranz J.M."/>
            <person name="Maurin D."/>
            <person name="Chan Y.S."/>
            <person name="von Grotthuss M."/>
            <person name="Hillier L.W."/>
            <person name="Roote J."/>
            <person name="Ashburner M."/>
            <person name="Bergman C.M."/>
        </authorList>
    </citation>
    <scope>NUCLEOTIDE SEQUENCE [LARGE SCALE GENOMIC DNA]</scope>
    <source>
        <strain evidence="3">Tai18E2 / Tucson 14021-0261.01</strain>
    </source>
</reference>
<dbReference type="EMBL" id="CM000162">
    <property type="protein sequence ID" value="KRK06532.1"/>
    <property type="molecule type" value="Genomic_DNA"/>
</dbReference>
<evidence type="ECO:0000313" key="2">
    <source>
        <dbReference type="EMBL" id="KRK06532.1"/>
    </source>
</evidence>
<evidence type="ECO:0000313" key="3">
    <source>
        <dbReference type="Proteomes" id="UP000002282"/>
    </source>
</evidence>
<feature type="region of interest" description="Disordered" evidence="1">
    <location>
        <begin position="1"/>
        <end position="40"/>
    </location>
</feature>
<protein>
    <submittedName>
        <fullName evidence="2">Uncharacterized protein, isoform B</fullName>
    </submittedName>
</protein>
<feature type="compositionally biased region" description="Basic residues" evidence="1">
    <location>
        <begin position="101"/>
        <end position="112"/>
    </location>
</feature>
<feature type="compositionally biased region" description="Basic and acidic residues" evidence="1">
    <location>
        <begin position="77"/>
        <end position="87"/>
    </location>
</feature>
<dbReference type="AlphaFoldDB" id="A0A0R1EH50"/>
<organism evidence="2 3">
    <name type="scientific">Drosophila yakuba</name>
    <name type="common">Fruit fly</name>
    <dbReference type="NCBI Taxonomy" id="7245"/>
    <lineage>
        <taxon>Eukaryota</taxon>
        <taxon>Metazoa</taxon>
        <taxon>Ecdysozoa</taxon>
        <taxon>Arthropoda</taxon>
        <taxon>Hexapoda</taxon>
        <taxon>Insecta</taxon>
        <taxon>Pterygota</taxon>
        <taxon>Neoptera</taxon>
        <taxon>Endopterygota</taxon>
        <taxon>Diptera</taxon>
        <taxon>Brachycera</taxon>
        <taxon>Muscomorpha</taxon>
        <taxon>Ephydroidea</taxon>
        <taxon>Drosophilidae</taxon>
        <taxon>Drosophila</taxon>
        <taxon>Sophophora</taxon>
    </lineage>
</organism>
<feature type="region of interest" description="Disordered" evidence="1">
    <location>
        <begin position="73"/>
        <end position="112"/>
    </location>
</feature>
<reference evidence="2 3" key="1">
    <citation type="journal article" date="2007" name="Nature">
        <title>Evolution of genes and genomes on the Drosophila phylogeny.</title>
        <authorList>
            <consortium name="Drosophila 12 Genomes Consortium"/>
            <person name="Clark A.G."/>
            <person name="Eisen M.B."/>
            <person name="Smith D.R."/>
            <person name="Bergman C.M."/>
            <person name="Oliver B."/>
            <person name="Markow T.A."/>
            <person name="Kaufman T.C."/>
            <person name="Kellis M."/>
            <person name="Gelbart W."/>
            <person name="Iyer V.N."/>
            <person name="Pollard D.A."/>
            <person name="Sackton T.B."/>
            <person name="Larracuente A.M."/>
            <person name="Singh N.D."/>
            <person name="Abad J.P."/>
            <person name="Abt D.N."/>
            <person name="Adryan B."/>
            <person name="Aguade M."/>
            <person name="Akashi H."/>
            <person name="Anderson W.W."/>
            <person name="Aquadro C.F."/>
            <person name="Ardell D.H."/>
            <person name="Arguello R."/>
            <person name="Artieri C.G."/>
            <person name="Barbash D.A."/>
            <person name="Barker D."/>
            <person name="Barsanti P."/>
            <person name="Batterham P."/>
            <person name="Batzoglou S."/>
            <person name="Begun D."/>
            <person name="Bhutkar A."/>
            <person name="Blanco E."/>
            <person name="Bosak S.A."/>
            <person name="Bradley R.K."/>
            <person name="Brand A.D."/>
            <person name="Brent M.R."/>
            <person name="Brooks A.N."/>
            <person name="Brown R.H."/>
            <person name="Butlin R.K."/>
            <person name="Caggese C."/>
            <person name="Calvi B.R."/>
            <person name="Bernardo de Carvalho A."/>
            <person name="Caspi A."/>
            <person name="Castrezana S."/>
            <person name="Celniker S.E."/>
            <person name="Chang J.L."/>
            <person name="Chapple C."/>
            <person name="Chatterji S."/>
            <person name="Chinwalla A."/>
            <person name="Civetta A."/>
            <person name="Clifton S.W."/>
            <person name="Comeron J.M."/>
            <person name="Costello J.C."/>
            <person name="Coyne J.A."/>
            <person name="Daub J."/>
            <person name="David R.G."/>
            <person name="Delcher A.L."/>
            <person name="Delehaunty K."/>
            <person name="Do C.B."/>
            <person name="Ebling H."/>
            <person name="Edwards K."/>
            <person name="Eickbush T."/>
            <person name="Evans J.D."/>
            <person name="Filipski A."/>
            <person name="Findeiss S."/>
            <person name="Freyhult E."/>
            <person name="Fulton L."/>
            <person name="Fulton R."/>
            <person name="Garcia A.C."/>
            <person name="Gardiner A."/>
            <person name="Garfield D.A."/>
            <person name="Garvin B.E."/>
            <person name="Gibson G."/>
            <person name="Gilbert D."/>
            <person name="Gnerre S."/>
            <person name="Godfrey J."/>
            <person name="Good R."/>
            <person name="Gotea V."/>
            <person name="Gravely B."/>
            <person name="Greenberg A.J."/>
            <person name="Griffiths-Jones S."/>
            <person name="Gross S."/>
            <person name="Guigo R."/>
            <person name="Gustafson E.A."/>
            <person name="Haerty W."/>
            <person name="Hahn M.W."/>
            <person name="Halligan D.L."/>
            <person name="Halpern A.L."/>
            <person name="Halter G.M."/>
            <person name="Han M.V."/>
            <person name="Heger A."/>
            <person name="Hillier L."/>
            <person name="Hinrichs A.S."/>
            <person name="Holmes I."/>
            <person name="Hoskins R.A."/>
            <person name="Hubisz M.J."/>
            <person name="Hultmark D."/>
            <person name="Huntley M.A."/>
            <person name="Jaffe D.B."/>
            <person name="Jagadeeshan S."/>
            <person name="Jeck W.R."/>
            <person name="Johnson J."/>
            <person name="Jones C.D."/>
            <person name="Jordan W.C."/>
            <person name="Karpen G.H."/>
            <person name="Kataoka E."/>
            <person name="Keightley P.D."/>
            <person name="Kheradpour P."/>
            <person name="Kirkness E.F."/>
            <person name="Koerich L.B."/>
            <person name="Kristiansen K."/>
            <person name="Kudrna D."/>
            <person name="Kulathinal R.J."/>
            <person name="Kumar S."/>
            <person name="Kwok R."/>
            <person name="Lander E."/>
            <person name="Langley C.H."/>
            <person name="Lapoint R."/>
            <person name="Lazzaro B.P."/>
            <person name="Lee S.J."/>
            <person name="Levesque L."/>
            <person name="Li R."/>
            <person name="Lin C.F."/>
            <person name="Lin M.F."/>
            <person name="Lindblad-Toh K."/>
            <person name="Llopart A."/>
            <person name="Long M."/>
            <person name="Low L."/>
            <person name="Lozovsky E."/>
            <person name="Lu J."/>
            <person name="Luo M."/>
            <person name="Machado C.A."/>
            <person name="Makalowski W."/>
            <person name="Marzo M."/>
            <person name="Matsuda M."/>
            <person name="Matzkin L."/>
            <person name="McAllister B."/>
            <person name="McBride C.S."/>
            <person name="McKernan B."/>
            <person name="McKernan K."/>
            <person name="Mendez-Lago M."/>
            <person name="Minx P."/>
            <person name="Mollenhauer M.U."/>
            <person name="Montooth K."/>
            <person name="Mount S.M."/>
            <person name="Mu X."/>
            <person name="Myers E."/>
            <person name="Negre B."/>
            <person name="Newfeld S."/>
            <person name="Nielsen R."/>
            <person name="Noor M.A."/>
            <person name="O'Grady P."/>
            <person name="Pachter L."/>
            <person name="Papaceit M."/>
            <person name="Parisi M.J."/>
            <person name="Parisi M."/>
            <person name="Parts L."/>
            <person name="Pedersen J.S."/>
            <person name="Pesole G."/>
            <person name="Phillippy A.M."/>
            <person name="Ponting C.P."/>
            <person name="Pop M."/>
            <person name="Porcelli D."/>
            <person name="Powell J.R."/>
            <person name="Prohaska S."/>
            <person name="Pruitt K."/>
            <person name="Puig M."/>
            <person name="Quesneville H."/>
            <person name="Ram K.R."/>
            <person name="Rand D."/>
            <person name="Rasmussen M.D."/>
            <person name="Reed L.K."/>
            <person name="Reenan R."/>
            <person name="Reily A."/>
            <person name="Remington K.A."/>
            <person name="Rieger T.T."/>
            <person name="Ritchie M.G."/>
            <person name="Robin C."/>
            <person name="Rogers Y.H."/>
            <person name="Rohde C."/>
            <person name="Rozas J."/>
            <person name="Rubenfield M.J."/>
            <person name="Ruiz A."/>
            <person name="Russo S."/>
            <person name="Salzberg S.L."/>
            <person name="Sanchez-Gracia A."/>
            <person name="Saranga D.J."/>
            <person name="Sato H."/>
            <person name="Schaeffer S.W."/>
            <person name="Schatz M.C."/>
            <person name="Schlenke T."/>
            <person name="Schwartz R."/>
            <person name="Segarra C."/>
            <person name="Singh R.S."/>
            <person name="Sirot L."/>
            <person name="Sirota M."/>
            <person name="Sisneros N.B."/>
            <person name="Smith C.D."/>
            <person name="Smith T.F."/>
            <person name="Spieth J."/>
            <person name="Stage D.E."/>
            <person name="Stark A."/>
            <person name="Stephan W."/>
            <person name="Strausberg R.L."/>
            <person name="Strempel S."/>
            <person name="Sturgill D."/>
            <person name="Sutton G."/>
            <person name="Sutton G.G."/>
            <person name="Tao W."/>
            <person name="Teichmann S."/>
            <person name="Tobari Y.N."/>
            <person name="Tomimura Y."/>
            <person name="Tsolas J.M."/>
            <person name="Valente V.L."/>
            <person name="Venter E."/>
            <person name="Venter J.C."/>
            <person name="Vicario S."/>
            <person name="Vieira F.G."/>
            <person name="Vilella A.J."/>
            <person name="Villasante A."/>
            <person name="Walenz B."/>
            <person name="Wang J."/>
            <person name="Wasserman M."/>
            <person name="Watts T."/>
            <person name="Wilson D."/>
            <person name="Wilson R.K."/>
            <person name="Wing R.A."/>
            <person name="Wolfner M.F."/>
            <person name="Wong A."/>
            <person name="Wong G.K."/>
            <person name="Wu C.I."/>
            <person name="Wu G."/>
            <person name="Yamamoto D."/>
            <person name="Yang H.P."/>
            <person name="Yang S.P."/>
            <person name="Yorke J.A."/>
            <person name="Yoshida K."/>
            <person name="Zdobnov E."/>
            <person name="Zhang P."/>
            <person name="Zhang Y."/>
            <person name="Zimin A.V."/>
            <person name="Baldwin J."/>
            <person name="Abdouelleil A."/>
            <person name="Abdulkadir J."/>
            <person name="Abebe A."/>
            <person name="Abera B."/>
            <person name="Abreu J."/>
            <person name="Acer S.C."/>
            <person name="Aftuck L."/>
            <person name="Alexander A."/>
            <person name="An P."/>
            <person name="Anderson E."/>
            <person name="Anderson S."/>
            <person name="Arachi H."/>
            <person name="Azer M."/>
            <person name="Bachantsang P."/>
            <person name="Barry A."/>
            <person name="Bayul T."/>
            <person name="Berlin A."/>
            <person name="Bessette D."/>
            <person name="Bloom T."/>
            <person name="Blye J."/>
            <person name="Boguslavskiy L."/>
            <person name="Bonnet C."/>
            <person name="Boukhgalter B."/>
            <person name="Bourzgui I."/>
            <person name="Brown A."/>
            <person name="Cahill P."/>
            <person name="Channer S."/>
            <person name="Cheshatsang Y."/>
            <person name="Chuda L."/>
            <person name="Citroen M."/>
            <person name="Collymore A."/>
            <person name="Cooke P."/>
            <person name="Costello M."/>
            <person name="D'Aco K."/>
            <person name="Daza R."/>
            <person name="De Haan G."/>
            <person name="DeGray S."/>
            <person name="DeMaso C."/>
            <person name="Dhargay N."/>
            <person name="Dooley K."/>
            <person name="Dooley E."/>
            <person name="Doricent M."/>
            <person name="Dorje P."/>
            <person name="Dorjee K."/>
            <person name="Dupes A."/>
            <person name="Elong R."/>
            <person name="Falk J."/>
            <person name="Farina A."/>
            <person name="Faro S."/>
            <person name="Ferguson D."/>
            <person name="Fisher S."/>
            <person name="Foley C.D."/>
            <person name="Franke A."/>
            <person name="Friedrich D."/>
            <person name="Gadbois L."/>
            <person name="Gearin G."/>
            <person name="Gearin C.R."/>
            <person name="Giannoukos G."/>
            <person name="Goode T."/>
            <person name="Graham J."/>
            <person name="Grandbois E."/>
            <person name="Grewal S."/>
            <person name="Gyaltsen K."/>
            <person name="Hafez N."/>
            <person name="Hagos B."/>
            <person name="Hall J."/>
            <person name="Henson C."/>
            <person name="Hollinger A."/>
            <person name="Honan T."/>
            <person name="Huard M.D."/>
            <person name="Hughes L."/>
            <person name="Hurhula B."/>
            <person name="Husby M.E."/>
            <person name="Kamat A."/>
            <person name="Kanga B."/>
            <person name="Kashin S."/>
            <person name="Khazanovich D."/>
            <person name="Kisner P."/>
            <person name="Lance K."/>
            <person name="Lara M."/>
            <person name="Lee W."/>
            <person name="Lennon N."/>
            <person name="Letendre F."/>
            <person name="LeVine R."/>
            <person name="Lipovsky A."/>
            <person name="Liu X."/>
            <person name="Liu J."/>
            <person name="Liu S."/>
            <person name="Lokyitsang T."/>
            <person name="Lokyitsang Y."/>
            <person name="Lubonja R."/>
            <person name="Lui A."/>
            <person name="MacDonald P."/>
            <person name="Magnisalis V."/>
            <person name="Maru K."/>
            <person name="Matthews C."/>
            <person name="McCusker W."/>
            <person name="McDonough S."/>
            <person name="Mehta T."/>
            <person name="Meldrim J."/>
            <person name="Meneus L."/>
            <person name="Mihai O."/>
            <person name="Mihalev A."/>
            <person name="Mihova T."/>
            <person name="Mittelman R."/>
            <person name="Mlenga V."/>
            <person name="Montmayeur A."/>
            <person name="Mulrain L."/>
            <person name="Navidi A."/>
            <person name="Naylor J."/>
            <person name="Negash T."/>
            <person name="Nguyen T."/>
            <person name="Nguyen N."/>
            <person name="Nicol R."/>
            <person name="Norbu C."/>
            <person name="Norbu N."/>
            <person name="Novod N."/>
            <person name="O'Neill B."/>
            <person name="Osman S."/>
            <person name="Markiewicz E."/>
            <person name="Oyono O.L."/>
            <person name="Patti C."/>
            <person name="Phunkhang P."/>
            <person name="Pierre F."/>
            <person name="Priest M."/>
            <person name="Raghuraman S."/>
            <person name="Rege F."/>
            <person name="Reyes R."/>
            <person name="Rise C."/>
            <person name="Rogov P."/>
            <person name="Ross K."/>
            <person name="Ryan E."/>
            <person name="Settipalli S."/>
            <person name="Shea T."/>
            <person name="Sherpa N."/>
            <person name="Shi L."/>
            <person name="Shih D."/>
            <person name="Sparrow T."/>
            <person name="Spaulding J."/>
            <person name="Stalker J."/>
            <person name="Stange-Thomann N."/>
            <person name="Stavropoulos S."/>
            <person name="Stone C."/>
            <person name="Strader C."/>
            <person name="Tesfaye S."/>
            <person name="Thomson T."/>
            <person name="Thoulutsang Y."/>
            <person name="Thoulutsang D."/>
            <person name="Topham K."/>
            <person name="Topping I."/>
            <person name="Tsamla T."/>
            <person name="Vassiliev H."/>
            <person name="Vo A."/>
            <person name="Wangchuk T."/>
            <person name="Wangdi T."/>
            <person name="Weiand M."/>
            <person name="Wilkinson J."/>
            <person name="Wilson A."/>
            <person name="Yadav S."/>
            <person name="Young G."/>
            <person name="Yu Q."/>
            <person name="Zembek L."/>
            <person name="Zhong D."/>
            <person name="Zimmer A."/>
            <person name="Zwirko Z."/>
            <person name="Jaffe D.B."/>
            <person name="Alvarez P."/>
            <person name="Brockman W."/>
            <person name="Butler J."/>
            <person name="Chin C."/>
            <person name="Gnerre S."/>
            <person name="Grabherr M."/>
            <person name="Kleber M."/>
            <person name="Mauceli E."/>
            <person name="MacCallum I."/>
        </authorList>
    </citation>
    <scope>NUCLEOTIDE SEQUENCE [LARGE SCALE GENOMIC DNA]</scope>
    <source>
        <strain evidence="3">Tai18E2 / Tucson 14021-0261.01</strain>
    </source>
</reference>
<name>A0A0R1EH50_DROYA</name>
<sequence length="112" mass="12561">MPIDERQLRNSPAVLSPLTACPQPTPSPQTPRPSKIDRRKKEILCSNQRNMGSRRKDLVAHCACGIPGIPANGLGSRRIEGNSRCESHSPQIDSDLASAKERRKLKRARRWR</sequence>
<dbReference type="Proteomes" id="UP000002282">
    <property type="component" value="Chromosome X"/>
</dbReference>